<feature type="compositionally biased region" description="Basic and acidic residues" evidence="1">
    <location>
        <begin position="54"/>
        <end position="63"/>
    </location>
</feature>
<proteinExistence type="predicted"/>
<dbReference type="Proteomes" id="UP000076532">
    <property type="component" value="Unassembled WGS sequence"/>
</dbReference>
<feature type="region of interest" description="Disordered" evidence="1">
    <location>
        <begin position="31"/>
        <end position="70"/>
    </location>
</feature>
<dbReference type="AlphaFoldDB" id="A0A166X451"/>
<name>A0A166X451_9AGAM</name>
<dbReference type="EMBL" id="KV417480">
    <property type="protein sequence ID" value="KZP34404.1"/>
    <property type="molecule type" value="Genomic_DNA"/>
</dbReference>
<sequence>MPVATTESSRQRYSQELAEYTLRQFTIAHQAADKQGLPKNAQETRKLSPRKSHRSDAKLHREASLQTVKV</sequence>
<evidence type="ECO:0000256" key="1">
    <source>
        <dbReference type="SAM" id="MobiDB-lite"/>
    </source>
</evidence>
<gene>
    <name evidence="2" type="ORF">FIBSPDRAFT_942530</name>
</gene>
<dbReference type="OrthoDB" id="3262732at2759"/>
<evidence type="ECO:0000313" key="2">
    <source>
        <dbReference type="EMBL" id="KZP34404.1"/>
    </source>
</evidence>
<accession>A0A166X451</accession>
<organism evidence="2 3">
    <name type="scientific">Athelia psychrophila</name>
    <dbReference type="NCBI Taxonomy" id="1759441"/>
    <lineage>
        <taxon>Eukaryota</taxon>
        <taxon>Fungi</taxon>
        <taxon>Dikarya</taxon>
        <taxon>Basidiomycota</taxon>
        <taxon>Agaricomycotina</taxon>
        <taxon>Agaricomycetes</taxon>
        <taxon>Agaricomycetidae</taxon>
        <taxon>Atheliales</taxon>
        <taxon>Atheliaceae</taxon>
        <taxon>Athelia</taxon>
    </lineage>
</organism>
<keyword evidence="3" id="KW-1185">Reference proteome</keyword>
<protein>
    <submittedName>
        <fullName evidence="2">Uncharacterized protein</fullName>
    </submittedName>
</protein>
<reference evidence="2 3" key="1">
    <citation type="journal article" date="2016" name="Mol. Biol. Evol.">
        <title>Comparative Genomics of Early-Diverging Mushroom-Forming Fungi Provides Insights into the Origins of Lignocellulose Decay Capabilities.</title>
        <authorList>
            <person name="Nagy L.G."/>
            <person name="Riley R."/>
            <person name="Tritt A."/>
            <person name="Adam C."/>
            <person name="Daum C."/>
            <person name="Floudas D."/>
            <person name="Sun H."/>
            <person name="Yadav J.S."/>
            <person name="Pangilinan J."/>
            <person name="Larsson K.H."/>
            <person name="Matsuura K."/>
            <person name="Barry K."/>
            <person name="Labutti K."/>
            <person name="Kuo R."/>
            <person name="Ohm R.A."/>
            <person name="Bhattacharya S.S."/>
            <person name="Shirouzu T."/>
            <person name="Yoshinaga Y."/>
            <person name="Martin F.M."/>
            <person name="Grigoriev I.V."/>
            <person name="Hibbett D.S."/>
        </authorList>
    </citation>
    <scope>NUCLEOTIDE SEQUENCE [LARGE SCALE GENOMIC DNA]</scope>
    <source>
        <strain evidence="2 3">CBS 109695</strain>
    </source>
</reference>
<evidence type="ECO:0000313" key="3">
    <source>
        <dbReference type="Proteomes" id="UP000076532"/>
    </source>
</evidence>